<feature type="region of interest" description="Disordered" evidence="13">
    <location>
        <begin position="471"/>
        <end position="527"/>
    </location>
</feature>
<comment type="subcellular location">
    <subcellularLocation>
        <location evidence="2">Cytoplasm</location>
    </subcellularLocation>
</comment>
<evidence type="ECO:0000313" key="16">
    <source>
        <dbReference type="EMBL" id="RZT87043.1"/>
    </source>
</evidence>
<comment type="cofactor">
    <cofactor evidence="12">
        <name>FAD</name>
        <dbReference type="ChEBI" id="CHEBI:57692"/>
    </cofactor>
    <text evidence="12">Binds 1 FAD per subunit.</text>
</comment>
<keyword evidence="8" id="KW-0521">NADP</keyword>
<dbReference type="Pfam" id="PF07992">
    <property type="entry name" value="Pyr_redox_2"/>
    <property type="match status" value="1"/>
</dbReference>
<dbReference type="Proteomes" id="UP000291591">
    <property type="component" value="Unassembled WGS sequence"/>
</dbReference>
<dbReference type="GO" id="GO:0004148">
    <property type="term" value="F:dihydrolipoyl dehydrogenase (NADH) activity"/>
    <property type="evidence" value="ECO:0007669"/>
    <property type="project" value="TreeGrafter"/>
</dbReference>
<feature type="binding site" evidence="12">
    <location>
        <position position="205"/>
    </location>
    <ligand>
        <name>NAD(+)</name>
        <dbReference type="ChEBI" id="CHEBI:57540"/>
    </ligand>
</feature>
<feature type="binding site" evidence="12">
    <location>
        <position position="269"/>
    </location>
    <ligand>
        <name>NAD(+)</name>
        <dbReference type="ChEBI" id="CHEBI:57540"/>
    </ligand>
</feature>
<keyword evidence="12" id="KW-0547">Nucleotide-binding</keyword>
<evidence type="ECO:0000256" key="11">
    <source>
        <dbReference type="ARBA" id="ARBA00031183"/>
    </source>
</evidence>
<dbReference type="PANTHER" id="PTHR22912">
    <property type="entry name" value="DISULFIDE OXIDOREDUCTASE"/>
    <property type="match status" value="1"/>
</dbReference>
<dbReference type="InterPro" id="IPR004099">
    <property type="entry name" value="Pyr_nucl-diS_OxRdtase_dimer"/>
</dbReference>
<feature type="binding site" evidence="12">
    <location>
        <position position="51"/>
    </location>
    <ligand>
        <name>FAD</name>
        <dbReference type="ChEBI" id="CHEBI:57692"/>
    </ligand>
</feature>
<dbReference type="NCBIfam" id="NF003585">
    <property type="entry name" value="PRK05249.1"/>
    <property type="match status" value="1"/>
</dbReference>
<dbReference type="GO" id="GO:0005829">
    <property type="term" value="C:cytosol"/>
    <property type="evidence" value="ECO:0007669"/>
    <property type="project" value="TreeGrafter"/>
</dbReference>
<accession>A0A4Q7V312</accession>
<protein>
    <recommendedName>
        <fullName evidence="4">NAD(P)(+) transhydrogenase (Si-specific)</fullName>
        <ecNumber evidence="4">1.6.1.1</ecNumber>
    </recommendedName>
    <alternativeName>
        <fullName evidence="11">NAD(P)(+) transhydrogenase [B-specific]</fullName>
    </alternativeName>
</protein>
<dbReference type="SUPFAM" id="SSF55424">
    <property type="entry name" value="FAD/NAD-linked reductases, dimerisation (C-terminal) domain"/>
    <property type="match status" value="1"/>
</dbReference>
<evidence type="ECO:0000256" key="1">
    <source>
        <dbReference type="ARBA" id="ARBA00002842"/>
    </source>
</evidence>
<dbReference type="PRINTS" id="PR00411">
    <property type="entry name" value="PNDRDTASEI"/>
</dbReference>
<evidence type="ECO:0000256" key="9">
    <source>
        <dbReference type="ARBA" id="ARBA00023002"/>
    </source>
</evidence>
<dbReference type="Gene3D" id="3.50.50.60">
    <property type="entry name" value="FAD/NAD(P)-binding domain"/>
    <property type="match status" value="2"/>
</dbReference>
<dbReference type="GO" id="GO:0050660">
    <property type="term" value="F:flavin adenine dinucleotide binding"/>
    <property type="evidence" value="ECO:0007669"/>
    <property type="project" value="TreeGrafter"/>
</dbReference>
<dbReference type="Pfam" id="PF02852">
    <property type="entry name" value="Pyr_redox_dim"/>
    <property type="match status" value="1"/>
</dbReference>
<dbReference type="PANTHER" id="PTHR22912:SF93">
    <property type="entry name" value="SOLUBLE PYRIDINE NUCLEOTIDE TRANSHYDROGENASE"/>
    <property type="match status" value="1"/>
</dbReference>
<evidence type="ECO:0000256" key="12">
    <source>
        <dbReference type="PIRSR" id="PIRSR000350-3"/>
    </source>
</evidence>
<dbReference type="GO" id="GO:0003957">
    <property type="term" value="F:NAD(P)+ transhydrogenase (Si-specific) activity"/>
    <property type="evidence" value="ECO:0007669"/>
    <property type="project" value="UniProtKB-EC"/>
</dbReference>
<feature type="binding site" evidence="12">
    <location>
        <position position="310"/>
    </location>
    <ligand>
        <name>FAD</name>
        <dbReference type="ChEBI" id="CHEBI:57692"/>
    </ligand>
</feature>
<dbReference type="OrthoDB" id="4678789at2"/>
<evidence type="ECO:0000256" key="5">
    <source>
        <dbReference type="ARBA" id="ARBA00022490"/>
    </source>
</evidence>
<dbReference type="GO" id="GO:0006103">
    <property type="term" value="P:2-oxoglutarate metabolic process"/>
    <property type="evidence" value="ECO:0007669"/>
    <property type="project" value="TreeGrafter"/>
</dbReference>
<evidence type="ECO:0000259" key="15">
    <source>
        <dbReference type="Pfam" id="PF07992"/>
    </source>
</evidence>
<evidence type="ECO:0000313" key="17">
    <source>
        <dbReference type="Proteomes" id="UP000291591"/>
    </source>
</evidence>
<comment type="similarity">
    <text evidence="3">Belongs to the class-I pyridine nucleotide-disulfide oxidoreductase family.</text>
</comment>
<keyword evidence="7 12" id="KW-0274">FAD</keyword>
<evidence type="ECO:0000259" key="14">
    <source>
        <dbReference type="Pfam" id="PF02852"/>
    </source>
</evidence>
<evidence type="ECO:0000256" key="3">
    <source>
        <dbReference type="ARBA" id="ARBA00007532"/>
    </source>
</evidence>
<keyword evidence="10 12" id="KW-0520">NAD</keyword>
<evidence type="ECO:0000256" key="4">
    <source>
        <dbReference type="ARBA" id="ARBA00012772"/>
    </source>
</evidence>
<dbReference type="PIRSF" id="PIRSF000350">
    <property type="entry name" value="Mercury_reductase_MerA"/>
    <property type="match status" value="1"/>
</dbReference>
<dbReference type="SUPFAM" id="SSF51905">
    <property type="entry name" value="FAD/NAD(P)-binding domain"/>
    <property type="match status" value="1"/>
</dbReference>
<keyword evidence="17" id="KW-1185">Reference proteome</keyword>
<sequence>MYDYDLVVIGSGPGGQKAAIAAAKLGKRVAVADRGHMMGGVCVNTGTIPSKTLREAVLYLTGFAQREMYGASYRVKSEITIGDLLARTQHVIGREVEVVRNQLMRNHVDILTGTAVFTDPHTVVVEGPGRGDHNQVTAEKFVIATGTRPARPPEVEFDGEHVVDSDQVLQLGRVPNSMVVVGAGVIGIEYASMFAALGTKVTVVEKRPAILDFCDPEVVESLKFHLRDSAVTFRFSEEVSSVQVTDMGTITNLASGKRIPADMVMYSAGRQGLTEDLHLDKAGLSADERGRIEVDSHYRSSVEHIYAVGDVIGFPALASTSMDQGRLAAYHAFDEPARELRELQPIGIYTIPEISFCGKTEAELTEASIPYEIGLSRYRELARGAIIGDSYGMLKLIVSTEDRTLLGVHVFGTNATDLVHIGQAIMGCGGTVDYLVDTVLNYPTLSEAYKVAALDVSNKIRALEAFEKREEAVRANPSNATKDEAKESGATGSVPTGIGSKDAESPSTNGASKAAPRSRGKQTSGSS</sequence>
<keyword evidence="5" id="KW-0963">Cytoplasm</keyword>
<dbReference type="Gene3D" id="3.30.390.30">
    <property type="match status" value="1"/>
</dbReference>
<comment type="caution">
    <text evidence="16">The sequence shown here is derived from an EMBL/GenBank/DDBJ whole genome shotgun (WGS) entry which is preliminary data.</text>
</comment>
<dbReference type="EMBL" id="SHKL01000001">
    <property type="protein sequence ID" value="RZT87043.1"/>
    <property type="molecule type" value="Genomic_DNA"/>
</dbReference>
<organism evidence="16 17">
    <name type="scientific">Pseudonocardia sediminis</name>
    <dbReference type="NCBI Taxonomy" id="1397368"/>
    <lineage>
        <taxon>Bacteria</taxon>
        <taxon>Bacillati</taxon>
        <taxon>Actinomycetota</taxon>
        <taxon>Actinomycetes</taxon>
        <taxon>Pseudonocardiales</taxon>
        <taxon>Pseudonocardiaceae</taxon>
        <taxon>Pseudonocardia</taxon>
    </lineage>
</organism>
<evidence type="ECO:0000256" key="2">
    <source>
        <dbReference type="ARBA" id="ARBA00004496"/>
    </source>
</evidence>
<evidence type="ECO:0000256" key="7">
    <source>
        <dbReference type="ARBA" id="ARBA00022827"/>
    </source>
</evidence>
<dbReference type="InterPro" id="IPR036188">
    <property type="entry name" value="FAD/NAD-bd_sf"/>
</dbReference>
<name>A0A4Q7V312_PSEST</name>
<reference evidence="16 17" key="1">
    <citation type="submission" date="2019-02" db="EMBL/GenBank/DDBJ databases">
        <title>Sequencing the genomes of 1000 actinobacteria strains.</title>
        <authorList>
            <person name="Klenk H.-P."/>
        </authorList>
    </citation>
    <scope>NUCLEOTIDE SEQUENCE [LARGE SCALE GENOMIC DNA]</scope>
    <source>
        <strain evidence="16 17">DSM 45779</strain>
    </source>
</reference>
<keyword evidence="9" id="KW-0560">Oxidoreductase</keyword>
<evidence type="ECO:0000256" key="13">
    <source>
        <dbReference type="SAM" id="MobiDB-lite"/>
    </source>
</evidence>
<dbReference type="PRINTS" id="PR00368">
    <property type="entry name" value="FADPNR"/>
</dbReference>
<dbReference type="FunFam" id="3.30.390.30:FF:000001">
    <property type="entry name" value="Dihydrolipoyl dehydrogenase"/>
    <property type="match status" value="1"/>
</dbReference>
<gene>
    <name evidence="16" type="ORF">EV383_3949</name>
</gene>
<comment type="function">
    <text evidence="1">Conversion of NADPH, generated by peripheral catabolic pathways, to NADH, which can enter the respiratory chain for energy generation.</text>
</comment>
<feature type="domain" description="FAD/NAD(P)-binding" evidence="15">
    <location>
        <begin position="4"/>
        <end position="325"/>
    </location>
</feature>
<dbReference type="InterPro" id="IPR023753">
    <property type="entry name" value="FAD/NAD-binding_dom"/>
</dbReference>
<evidence type="ECO:0000256" key="6">
    <source>
        <dbReference type="ARBA" id="ARBA00022630"/>
    </source>
</evidence>
<dbReference type="AlphaFoldDB" id="A0A4Q7V312"/>
<proteinExistence type="inferred from homology"/>
<dbReference type="InterPro" id="IPR001100">
    <property type="entry name" value="Pyr_nuc-diS_OxRdtase"/>
</dbReference>
<dbReference type="InterPro" id="IPR050151">
    <property type="entry name" value="Class-I_Pyr_Nuc-Dis_Oxidored"/>
</dbReference>
<dbReference type="EC" id="1.6.1.1" evidence="4"/>
<evidence type="ECO:0000256" key="10">
    <source>
        <dbReference type="ARBA" id="ARBA00023027"/>
    </source>
</evidence>
<evidence type="ECO:0000256" key="8">
    <source>
        <dbReference type="ARBA" id="ARBA00022857"/>
    </source>
</evidence>
<feature type="domain" description="Pyridine nucleotide-disulphide oxidoreductase dimerisation" evidence="14">
    <location>
        <begin position="345"/>
        <end position="452"/>
    </location>
</feature>
<keyword evidence="6" id="KW-0285">Flavoprotein</keyword>
<feature type="binding site" evidence="12">
    <location>
        <begin position="182"/>
        <end position="189"/>
    </location>
    <ligand>
        <name>NAD(+)</name>
        <dbReference type="ChEBI" id="CHEBI:57540"/>
    </ligand>
</feature>
<dbReference type="RefSeq" id="WP_130291245.1">
    <property type="nucleotide sequence ID" value="NZ_SHKL01000001.1"/>
</dbReference>
<dbReference type="InterPro" id="IPR016156">
    <property type="entry name" value="FAD/NAD-linked_Rdtase_dimer_sf"/>
</dbReference>